<dbReference type="InterPro" id="IPR050789">
    <property type="entry name" value="Diverse_Enzym_Activities"/>
</dbReference>
<evidence type="ECO:0000313" key="4">
    <source>
        <dbReference type="Proteomes" id="UP000266272"/>
    </source>
</evidence>
<feature type="region of interest" description="Disordered" evidence="1">
    <location>
        <begin position="754"/>
        <end position="781"/>
    </location>
</feature>
<dbReference type="Pfam" id="PF00106">
    <property type="entry name" value="adh_short"/>
    <property type="match status" value="1"/>
</dbReference>
<organism evidence="3 4">
    <name type="scientific">Trichoderma arundinaceum</name>
    <dbReference type="NCBI Taxonomy" id="490622"/>
    <lineage>
        <taxon>Eukaryota</taxon>
        <taxon>Fungi</taxon>
        <taxon>Dikarya</taxon>
        <taxon>Ascomycota</taxon>
        <taxon>Pezizomycotina</taxon>
        <taxon>Sordariomycetes</taxon>
        <taxon>Hypocreomycetidae</taxon>
        <taxon>Hypocreales</taxon>
        <taxon>Hypocreaceae</taxon>
        <taxon>Trichoderma</taxon>
    </lineage>
</organism>
<gene>
    <name evidence="3" type="ORF">TARUN_1107</name>
</gene>
<dbReference type="PANTHER" id="PTHR43283">
    <property type="entry name" value="BETA-LACTAMASE-RELATED"/>
    <property type="match status" value="1"/>
</dbReference>
<dbReference type="STRING" id="490622.A0A395NYE3"/>
<dbReference type="Pfam" id="PF00144">
    <property type="entry name" value="Beta-lactamase"/>
    <property type="match status" value="1"/>
</dbReference>
<feature type="compositionally biased region" description="Low complexity" evidence="1">
    <location>
        <begin position="764"/>
        <end position="775"/>
    </location>
</feature>
<accession>A0A395NYE3</accession>
<reference evidence="3 4" key="1">
    <citation type="journal article" date="2018" name="PLoS Pathog.">
        <title>Evolution of structural diversity of trichothecenes, a family of toxins produced by plant pathogenic and entomopathogenic fungi.</title>
        <authorList>
            <person name="Proctor R.H."/>
            <person name="McCormick S.P."/>
            <person name="Kim H.S."/>
            <person name="Cardoza R.E."/>
            <person name="Stanley A.M."/>
            <person name="Lindo L."/>
            <person name="Kelly A."/>
            <person name="Brown D.W."/>
            <person name="Lee T."/>
            <person name="Vaughan M.M."/>
            <person name="Alexander N.J."/>
            <person name="Busman M."/>
            <person name="Gutierrez S."/>
        </authorList>
    </citation>
    <scope>NUCLEOTIDE SEQUENCE [LARGE SCALE GENOMIC DNA]</scope>
    <source>
        <strain evidence="3 4">IBT 40837</strain>
    </source>
</reference>
<dbReference type="InterPro" id="IPR001466">
    <property type="entry name" value="Beta-lactam-related"/>
</dbReference>
<keyword evidence="4" id="KW-1185">Reference proteome</keyword>
<comment type="caution">
    <text evidence="3">The sequence shown here is derived from an EMBL/GenBank/DDBJ whole genome shotgun (WGS) entry which is preliminary data.</text>
</comment>
<dbReference type="Gene3D" id="3.40.710.10">
    <property type="entry name" value="DD-peptidase/beta-lactamase superfamily"/>
    <property type="match status" value="1"/>
</dbReference>
<feature type="domain" description="Beta-lactamase-related" evidence="2">
    <location>
        <begin position="21"/>
        <end position="397"/>
    </location>
</feature>
<proteinExistence type="predicted"/>
<dbReference type="PRINTS" id="PR00081">
    <property type="entry name" value="GDHRDH"/>
</dbReference>
<dbReference type="InterPro" id="IPR002347">
    <property type="entry name" value="SDR_fam"/>
</dbReference>
<dbReference type="OrthoDB" id="428260at2759"/>
<evidence type="ECO:0000313" key="3">
    <source>
        <dbReference type="EMBL" id="RFU81098.1"/>
    </source>
</evidence>
<evidence type="ECO:0000259" key="2">
    <source>
        <dbReference type="Pfam" id="PF00144"/>
    </source>
</evidence>
<evidence type="ECO:0000256" key="1">
    <source>
        <dbReference type="SAM" id="MobiDB-lite"/>
    </source>
</evidence>
<dbReference type="PANTHER" id="PTHR43283:SF3">
    <property type="entry name" value="BETA-LACTAMASE FAMILY PROTEIN (AFU_ORTHOLOGUE AFUA_5G07500)"/>
    <property type="match status" value="1"/>
</dbReference>
<sequence length="1356" mass="151307">MPFSAQTLSNVRDTVDKACVDPKTGIPGVTIVVVGKDGKELFAHSAGKRGLVSKDPMTLDTIFWIASCTKMLTGLACMQLVEQGTLKLDDGDHLESLLPELKEVKVLRENGTYEQKNKKITLRMLLSHTSGFGYTFFNERLRDWAFPAGANEFSGRIEDIISLPLLFQPGEGWEYGTGIDWAGLAVERATGLTLNTYLQKNILQPLGIQDMSMFPNKDMRNRLAYMHTRDPDGTIRPRDHLLRIPLVVDPDDESETRLVFNSGGAGMFARPQEYCKVLAVLLNDGTCPRTGTQLLRKETVNEMFRNQIPQFPNYSRQRIPASKADLTNAIGELYPVSGSPPQGWGLTFMKTNGGGTGRSTEAVHWAGLANLWWWCDRENGVAGIVCTQILPFADSQVLGLWADVEAQLANLHPVISSYTCASYSFIICCDQCRKAKRGCDARPLELGHRNAALEGPNGTLMSTNTPESLPEKNGLNYLSTLRGDILDDDAIYFPEDYTIPNSKRSYFISERAAGGFSCNVRIYSRAIQLDRQGISANRIRLTRGEDAAATKALHLVIMAFATQWAQGSYRQREIYSTAFASPNAQSPHNIADGLAEEFDRNLQHQIWAQAKRALQDVEELESYRVILAELIFGLTQKAWANDDDNDVDSDNMKIHSNGFDLKTKVLSRLNAIISKDGPPIYMERAARKVQTLQARYNAARRGLEPLMGNYIKTSTATRHSAFFLGNEHRKTAGLLYWFAVMFDTVSSSMNERPVVVPDEDIPYNSENDSNDSTSDQSEDPPMNERWDMRAFIHDDVKNPAYSPTWPCPYEDAAKAVTKSAPVKVLLFRHLSYLQGILRKGARGRKVEEIICSTISLYRYWNKTYGSFFREMMLDIYSIPARIRSWFFCISCHWNLAALMIADLIEFVDENNLGVDTETYIRVSGRTAWRIRDAGVKELSQLASIAIPCNGLQDASNFHHAVNEGTILTEPWTMILIRAFSMASAILLGEADDYLRHGAAELGYTSGEFEETLERVLNCIKALWHLGKKSDMARKAAEFLSLTTERLRIDYGIRVDSLPYYQLIQSYCCINLAFARFLLREGCSVIIGDLRLTPEAEELIKEFPHPSPYDHQPSALFQPTDVVSWPQLTSLWQMGLEMFPRIDIVIPGAGLYEPPWSSFWQPPRTETNPDSASLDDADAEPGHYAVLDVNLTAPIRLSQLAIGYWTQNKLPGCIVHLGSIAGYISGPATPLYYASKHGIHGFVKSLGDLRDRLSIRISAVAPGPVDTAIWLSDQARLNTLMKGATYVPVEEVVTAMHELIVNEEYGNGTILEVTPGATRVVPKFNASPPAAGALVVPNAPLYHKQLFNDLKTKGLQT</sequence>
<name>A0A395NYE3_TRIAR</name>
<dbReference type="Gene3D" id="3.40.50.720">
    <property type="entry name" value="NAD(P)-binding Rossmann-like Domain"/>
    <property type="match status" value="1"/>
</dbReference>
<dbReference type="InterPro" id="IPR012338">
    <property type="entry name" value="Beta-lactam/transpept-like"/>
</dbReference>
<dbReference type="EMBL" id="PXOA01000071">
    <property type="protein sequence ID" value="RFU81098.1"/>
    <property type="molecule type" value="Genomic_DNA"/>
</dbReference>
<protein>
    <recommendedName>
        <fullName evidence="2">Beta-lactamase-related domain-containing protein</fullName>
    </recommendedName>
</protein>
<dbReference type="SUPFAM" id="SSF51735">
    <property type="entry name" value="NAD(P)-binding Rossmann-fold domains"/>
    <property type="match status" value="1"/>
</dbReference>
<dbReference type="InterPro" id="IPR036291">
    <property type="entry name" value="NAD(P)-bd_dom_sf"/>
</dbReference>
<dbReference type="Proteomes" id="UP000266272">
    <property type="component" value="Unassembled WGS sequence"/>
</dbReference>
<dbReference type="SUPFAM" id="SSF56601">
    <property type="entry name" value="beta-lactamase/transpeptidase-like"/>
    <property type="match status" value="1"/>
</dbReference>